<protein>
    <recommendedName>
        <fullName evidence="3">IrrE N-terminal-like domain-containing protein</fullName>
    </recommendedName>
</protein>
<accession>A0A858SN39</accession>
<dbReference type="KEGG" id="rpon:G3256_02380"/>
<sequence>MTKYAIPPVDRLLRGISTNHVETVRSAWGELLSARAPATGQVIAKLASEVWEQPPRGPSGPYFGVLLALLDTLDPEAFESVVGTLRKRRLNPLHRRTLEVVAQRVGETPACHIGDGVPVYISKDIAAPAMVQTNLSRWSRTRGLALDGITRIDVIGRAAHLDYLGRYNMFFSGIVLTWPVRPQRGLRLWFEKLSAEFTFYHEIGHHVCGHSEGGQVAEQEKEADDYARRMMRRARPVLTSAGRLLLWPLTPAIRRLKAAHHPSERAG</sequence>
<keyword evidence="2" id="KW-1185">Reference proteome</keyword>
<evidence type="ECO:0008006" key="3">
    <source>
        <dbReference type="Google" id="ProtNLM"/>
    </source>
</evidence>
<dbReference type="Proteomes" id="UP000503308">
    <property type="component" value="Chromosome"/>
</dbReference>
<dbReference type="EMBL" id="CP048788">
    <property type="protein sequence ID" value="QJF50095.1"/>
    <property type="molecule type" value="Genomic_DNA"/>
</dbReference>
<evidence type="ECO:0000313" key="1">
    <source>
        <dbReference type="EMBL" id="QJF50095.1"/>
    </source>
</evidence>
<gene>
    <name evidence="1" type="ORF">G3256_02380</name>
</gene>
<name>A0A858SN39_9RHOB</name>
<organism evidence="1 2">
    <name type="scientific">Roseobacter ponti</name>
    <dbReference type="NCBI Taxonomy" id="1891787"/>
    <lineage>
        <taxon>Bacteria</taxon>
        <taxon>Pseudomonadati</taxon>
        <taxon>Pseudomonadota</taxon>
        <taxon>Alphaproteobacteria</taxon>
        <taxon>Rhodobacterales</taxon>
        <taxon>Roseobacteraceae</taxon>
        <taxon>Roseobacter</taxon>
    </lineage>
</organism>
<reference evidence="1 2" key="1">
    <citation type="submission" date="2020-02" db="EMBL/GenBank/DDBJ databases">
        <title>Genome sequence of Roseobacter ponti.</title>
        <authorList>
            <person name="Hollensteiner J."/>
            <person name="Schneider D."/>
            <person name="Poehlein A."/>
            <person name="Daniel R."/>
        </authorList>
    </citation>
    <scope>NUCLEOTIDE SEQUENCE [LARGE SCALE GENOMIC DNA]</scope>
    <source>
        <strain evidence="1 2">DSM 106830</strain>
    </source>
</reference>
<evidence type="ECO:0000313" key="2">
    <source>
        <dbReference type="Proteomes" id="UP000503308"/>
    </source>
</evidence>
<dbReference type="AlphaFoldDB" id="A0A858SN39"/>
<dbReference type="RefSeq" id="WP_169639319.1">
    <property type="nucleotide sequence ID" value="NZ_CP048788.1"/>
</dbReference>
<proteinExistence type="predicted"/>